<evidence type="ECO:0000256" key="5">
    <source>
        <dbReference type="ARBA" id="ARBA00023136"/>
    </source>
</evidence>
<evidence type="ECO:0000256" key="7">
    <source>
        <dbReference type="ARBA" id="ARBA00023180"/>
    </source>
</evidence>
<evidence type="ECO:0000256" key="9">
    <source>
        <dbReference type="SAM" id="MobiDB-lite"/>
    </source>
</evidence>
<dbReference type="GO" id="GO:0005925">
    <property type="term" value="C:focal adhesion"/>
    <property type="evidence" value="ECO:0007669"/>
    <property type="project" value="TreeGrafter"/>
</dbReference>
<dbReference type="OrthoDB" id="410592at2759"/>
<keyword evidence="7" id="KW-0325">Glycoprotein</keyword>
<dbReference type="GO" id="GO:0016477">
    <property type="term" value="P:cell migration"/>
    <property type="evidence" value="ECO:0007669"/>
    <property type="project" value="TreeGrafter"/>
</dbReference>
<reference evidence="11 12" key="1">
    <citation type="submission" date="2019-05" db="EMBL/GenBank/DDBJ databases">
        <title>Another draft genome of Portunus trituberculatus and its Hox gene families provides insights of decapod evolution.</title>
        <authorList>
            <person name="Jeong J.-H."/>
            <person name="Song I."/>
            <person name="Kim S."/>
            <person name="Choi T."/>
            <person name="Kim D."/>
            <person name="Ryu S."/>
            <person name="Kim W."/>
        </authorList>
    </citation>
    <scope>NUCLEOTIDE SEQUENCE [LARGE SCALE GENOMIC DNA]</scope>
    <source>
        <tissue evidence="11">Muscle</tissue>
    </source>
</reference>
<evidence type="ECO:0000256" key="2">
    <source>
        <dbReference type="ARBA" id="ARBA00007449"/>
    </source>
</evidence>
<dbReference type="PANTHER" id="PTHR10082">
    <property type="entry name" value="INTEGRIN BETA SUBUNIT"/>
    <property type="match status" value="1"/>
</dbReference>
<evidence type="ECO:0000256" key="3">
    <source>
        <dbReference type="ARBA" id="ARBA00022692"/>
    </source>
</evidence>
<organism evidence="11 12">
    <name type="scientific">Portunus trituberculatus</name>
    <name type="common">Swimming crab</name>
    <name type="synonym">Neptunus trituberculatus</name>
    <dbReference type="NCBI Taxonomy" id="210409"/>
    <lineage>
        <taxon>Eukaryota</taxon>
        <taxon>Metazoa</taxon>
        <taxon>Ecdysozoa</taxon>
        <taxon>Arthropoda</taxon>
        <taxon>Crustacea</taxon>
        <taxon>Multicrustacea</taxon>
        <taxon>Malacostraca</taxon>
        <taxon>Eumalacostraca</taxon>
        <taxon>Eucarida</taxon>
        <taxon>Decapoda</taxon>
        <taxon>Pleocyemata</taxon>
        <taxon>Brachyura</taxon>
        <taxon>Eubrachyura</taxon>
        <taxon>Portunoidea</taxon>
        <taxon>Portunidae</taxon>
        <taxon>Portuninae</taxon>
        <taxon>Portunus</taxon>
    </lineage>
</organism>
<dbReference type="Proteomes" id="UP000324222">
    <property type="component" value="Unassembled WGS sequence"/>
</dbReference>
<dbReference type="SMART" id="SM00187">
    <property type="entry name" value="INB"/>
    <property type="match status" value="1"/>
</dbReference>
<proteinExistence type="inferred from homology"/>
<feature type="region of interest" description="Disordered" evidence="9">
    <location>
        <begin position="235"/>
        <end position="255"/>
    </location>
</feature>
<dbReference type="PANTHER" id="PTHR10082:SF60">
    <property type="entry name" value="INTEGRIN BETA-PS"/>
    <property type="match status" value="1"/>
</dbReference>
<dbReference type="AlphaFoldDB" id="A0A5B7CMU6"/>
<dbReference type="Gene3D" id="3.40.50.410">
    <property type="entry name" value="von Willebrand factor, type A domain"/>
    <property type="match status" value="2"/>
</dbReference>
<evidence type="ECO:0000256" key="8">
    <source>
        <dbReference type="RuleBase" id="RU000633"/>
    </source>
</evidence>
<evidence type="ECO:0000256" key="4">
    <source>
        <dbReference type="ARBA" id="ARBA00023037"/>
    </source>
</evidence>
<dbReference type="EMBL" id="VSRR010000099">
    <property type="protein sequence ID" value="MPC10064.1"/>
    <property type="molecule type" value="Genomic_DNA"/>
</dbReference>
<feature type="domain" description="Integrin beta subunit VWA" evidence="10">
    <location>
        <begin position="4"/>
        <end position="224"/>
    </location>
</feature>
<name>A0A5B7CMU6_PORTR</name>
<dbReference type="GO" id="GO:0005178">
    <property type="term" value="F:integrin binding"/>
    <property type="evidence" value="ECO:0007669"/>
    <property type="project" value="TreeGrafter"/>
</dbReference>
<comment type="subcellular location">
    <subcellularLocation>
        <location evidence="8">Cell membrane</location>
        <topology evidence="8">Single-pass type I membrane protein</topology>
    </subcellularLocation>
    <subcellularLocation>
        <location evidence="1">Membrane</location>
        <topology evidence="1">Single-pass type I membrane protein</topology>
    </subcellularLocation>
</comment>
<dbReference type="SUPFAM" id="SSF53300">
    <property type="entry name" value="vWA-like"/>
    <property type="match status" value="1"/>
</dbReference>
<sequence>MADSDTDTDTTDTDTTTYSDYCTGHQDELVDGVRYQMGGFVLGDAVSPSENLDLYCLMDGSKSMSTSKEELASVTSKLVADLEKLSNNMRLGFGMFVDKPVLPYTDMLDKVRNTNSSTNVDRPEGTLDALMQVVSCENKVGWRRKSLKVVVVFTDAGFHVAGDGKMVGSKGPGVGSFPATGCAGLRIGVVARWWNSDVALSSASEMMGSKQLVVVVDYLPLVALDSTSMLWTNSGGSGQLRPVDGGRREKWATKQ</sequence>
<dbReference type="GO" id="GO:0008305">
    <property type="term" value="C:integrin complex"/>
    <property type="evidence" value="ECO:0007669"/>
    <property type="project" value="TreeGrafter"/>
</dbReference>
<evidence type="ECO:0000256" key="6">
    <source>
        <dbReference type="ARBA" id="ARBA00023157"/>
    </source>
</evidence>
<feature type="compositionally biased region" description="Basic and acidic residues" evidence="9">
    <location>
        <begin position="244"/>
        <end position="255"/>
    </location>
</feature>
<keyword evidence="4 8" id="KW-0401">Integrin</keyword>
<dbReference type="PRINTS" id="PR01186">
    <property type="entry name" value="INTEGRINB"/>
</dbReference>
<protein>
    <recommendedName>
        <fullName evidence="8">Integrin beta</fullName>
    </recommendedName>
</protein>
<comment type="caution">
    <text evidence="11">The sequence shown here is derived from an EMBL/GenBank/DDBJ whole genome shotgun (WGS) entry which is preliminary data.</text>
</comment>
<dbReference type="GO" id="GO:0007160">
    <property type="term" value="P:cell-matrix adhesion"/>
    <property type="evidence" value="ECO:0007669"/>
    <property type="project" value="TreeGrafter"/>
</dbReference>
<keyword evidence="3 8" id="KW-0812">Transmembrane</keyword>
<dbReference type="GO" id="GO:0007229">
    <property type="term" value="P:integrin-mediated signaling pathway"/>
    <property type="evidence" value="ECO:0007669"/>
    <property type="project" value="UniProtKB-KW"/>
</dbReference>
<comment type="similarity">
    <text evidence="2 8">Belongs to the integrin beta chain family.</text>
</comment>
<dbReference type="InterPro" id="IPR015812">
    <property type="entry name" value="Integrin_bsu"/>
</dbReference>
<evidence type="ECO:0000313" key="11">
    <source>
        <dbReference type="EMBL" id="MPC10064.1"/>
    </source>
</evidence>
<dbReference type="GO" id="GO:0098609">
    <property type="term" value="P:cell-cell adhesion"/>
    <property type="evidence" value="ECO:0007669"/>
    <property type="project" value="TreeGrafter"/>
</dbReference>
<dbReference type="Pfam" id="PF00362">
    <property type="entry name" value="Integrin_beta"/>
    <property type="match status" value="1"/>
</dbReference>
<evidence type="ECO:0000259" key="10">
    <source>
        <dbReference type="SMART" id="SM00187"/>
    </source>
</evidence>
<accession>A0A5B7CMU6</accession>
<gene>
    <name evidence="11" type="primary">mys_0</name>
    <name evidence="11" type="ORF">E2C01_002692</name>
</gene>
<evidence type="ECO:0000256" key="1">
    <source>
        <dbReference type="ARBA" id="ARBA00004479"/>
    </source>
</evidence>
<evidence type="ECO:0000313" key="12">
    <source>
        <dbReference type="Proteomes" id="UP000324222"/>
    </source>
</evidence>
<dbReference type="GO" id="GO:0009986">
    <property type="term" value="C:cell surface"/>
    <property type="evidence" value="ECO:0007669"/>
    <property type="project" value="TreeGrafter"/>
</dbReference>
<keyword evidence="5" id="KW-0472">Membrane</keyword>
<keyword evidence="6" id="KW-1015">Disulfide bond</keyword>
<keyword evidence="12" id="KW-1185">Reference proteome</keyword>
<dbReference type="GO" id="GO:0033627">
    <property type="term" value="P:cell adhesion mediated by integrin"/>
    <property type="evidence" value="ECO:0007669"/>
    <property type="project" value="TreeGrafter"/>
</dbReference>
<keyword evidence="8" id="KW-0130">Cell adhesion</keyword>
<dbReference type="InterPro" id="IPR002369">
    <property type="entry name" value="Integrin_bsu_VWA"/>
</dbReference>
<dbReference type="InterPro" id="IPR036465">
    <property type="entry name" value="vWFA_dom_sf"/>
</dbReference>